<dbReference type="EMBL" id="NNAY01004952">
    <property type="protein sequence ID" value="OXU17193.1"/>
    <property type="molecule type" value="Genomic_DNA"/>
</dbReference>
<accession>A0A232EFS0</accession>
<dbReference type="STRING" id="543379.A0A232EFS0"/>
<gene>
    <name evidence="1" type="ORF">TSAR_006293</name>
</gene>
<dbReference type="AlphaFoldDB" id="A0A232EFS0"/>
<keyword evidence="2" id="KW-1185">Reference proteome</keyword>
<comment type="caution">
    <text evidence="1">The sequence shown here is derived from an EMBL/GenBank/DDBJ whole genome shotgun (WGS) entry which is preliminary data.</text>
</comment>
<organism evidence="1 2">
    <name type="scientific">Trichomalopsis sarcophagae</name>
    <dbReference type="NCBI Taxonomy" id="543379"/>
    <lineage>
        <taxon>Eukaryota</taxon>
        <taxon>Metazoa</taxon>
        <taxon>Ecdysozoa</taxon>
        <taxon>Arthropoda</taxon>
        <taxon>Hexapoda</taxon>
        <taxon>Insecta</taxon>
        <taxon>Pterygota</taxon>
        <taxon>Neoptera</taxon>
        <taxon>Endopterygota</taxon>
        <taxon>Hymenoptera</taxon>
        <taxon>Apocrita</taxon>
        <taxon>Proctotrupomorpha</taxon>
        <taxon>Chalcidoidea</taxon>
        <taxon>Pteromalidae</taxon>
        <taxon>Pteromalinae</taxon>
        <taxon>Trichomalopsis</taxon>
    </lineage>
</organism>
<evidence type="ECO:0008006" key="3">
    <source>
        <dbReference type="Google" id="ProtNLM"/>
    </source>
</evidence>
<evidence type="ECO:0000313" key="1">
    <source>
        <dbReference type="EMBL" id="OXU17193.1"/>
    </source>
</evidence>
<dbReference type="Proteomes" id="UP000215335">
    <property type="component" value="Unassembled WGS sequence"/>
</dbReference>
<proteinExistence type="predicted"/>
<reference evidence="1 2" key="1">
    <citation type="journal article" date="2017" name="Curr. Biol.">
        <title>The Evolution of Venom by Co-option of Single-Copy Genes.</title>
        <authorList>
            <person name="Martinson E.O."/>
            <person name="Mrinalini"/>
            <person name="Kelkar Y.D."/>
            <person name="Chang C.H."/>
            <person name="Werren J.H."/>
        </authorList>
    </citation>
    <scope>NUCLEOTIDE SEQUENCE [LARGE SCALE GENOMIC DNA]</scope>
    <source>
        <strain evidence="1 2">Alberta</strain>
        <tissue evidence="1">Whole body</tissue>
    </source>
</reference>
<protein>
    <recommendedName>
        <fullName evidence="3">Reverse transcriptase zinc-binding domain-containing protein</fullName>
    </recommendedName>
</protein>
<evidence type="ECO:0000313" key="2">
    <source>
        <dbReference type="Proteomes" id="UP000215335"/>
    </source>
</evidence>
<dbReference type="OrthoDB" id="7696036at2759"/>
<name>A0A232EFS0_9HYME</name>
<sequence length="145" mass="16730">MLSIRKSINKRMAKEMGHTSTKGCTTYEFFNSVKERISKDWLKPDHFTTQFLSGHGSFKSYLFERGLSEDPDCKCGAEQSNKHILFECTEVDEIRRPLKQKVMSAGHAWPCELSVMVLDEGLFRELGAFARKYLEKEQSDPTEQI</sequence>